<proteinExistence type="predicted"/>
<dbReference type="OrthoDB" id="1899142at2759"/>
<feature type="region of interest" description="Disordered" evidence="1">
    <location>
        <begin position="103"/>
        <end position="128"/>
    </location>
</feature>
<name>A0A2G5EZ35_AQUCA</name>
<sequence length="253" mass="27416">MDHHIDFEEKDVIIDLESGGTTSEDDRDKVVIGVNQGSNLLCRDWNGSVGFNGSIRCEDVCVSSCNYGFSSSELVIENGDLMIHKKETRGSGTLSFLEKKMLKDKRKLTSSKKPSKPPRPPRGPSLDAADQKLIKEITELAMLRRARVEKIKAMKRTKAAKAASNNSNLYAMVITILFCLVIFVQGMLPRGNSQTSFSGSPESAVATSGGIISVHDYKNLSASNTDGPDSLSPIFIEQVSGSSLQEEGQTIAG</sequence>
<feature type="transmembrane region" description="Helical" evidence="2">
    <location>
        <begin position="169"/>
        <end position="188"/>
    </location>
</feature>
<keyword evidence="4" id="KW-1185">Reference proteome</keyword>
<dbReference type="EMBL" id="KZ305020">
    <property type="protein sequence ID" value="PIA60986.1"/>
    <property type="molecule type" value="Genomic_DNA"/>
</dbReference>
<dbReference type="PANTHER" id="PTHR34188:SF5">
    <property type="entry name" value="OS05G0131900 PROTEIN"/>
    <property type="match status" value="1"/>
</dbReference>
<keyword evidence="2" id="KW-1133">Transmembrane helix</keyword>
<protein>
    <recommendedName>
        <fullName evidence="5">Transmembrane protein</fullName>
    </recommendedName>
</protein>
<evidence type="ECO:0000256" key="1">
    <source>
        <dbReference type="SAM" id="MobiDB-lite"/>
    </source>
</evidence>
<dbReference type="PANTHER" id="PTHR34188">
    <property type="entry name" value="OS01G0299500 PROTEIN"/>
    <property type="match status" value="1"/>
</dbReference>
<evidence type="ECO:0000313" key="3">
    <source>
        <dbReference type="EMBL" id="PIA60986.1"/>
    </source>
</evidence>
<dbReference type="InParanoid" id="A0A2G5EZ35"/>
<organism evidence="3 4">
    <name type="scientific">Aquilegia coerulea</name>
    <name type="common">Rocky mountain columbine</name>
    <dbReference type="NCBI Taxonomy" id="218851"/>
    <lineage>
        <taxon>Eukaryota</taxon>
        <taxon>Viridiplantae</taxon>
        <taxon>Streptophyta</taxon>
        <taxon>Embryophyta</taxon>
        <taxon>Tracheophyta</taxon>
        <taxon>Spermatophyta</taxon>
        <taxon>Magnoliopsida</taxon>
        <taxon>Ranunculales</taxon>
        <taxon>Ranunculaceae</taxon>
        <taxon>Thalictroideae</taxon>
        <taxon>Aquilegia</taxon>
    </lineage>
</organism>
<reference evidence="3 4" key="1">
    <citation type="submission" date="2017-09" db="EMBL/GenBank/DDBJ databases">
        <title>WGS assembly of Aquilegia coerulea Goldsmith.</title>
        <authorList>
            <person name="Hodges S."/>
            <person name="Kramer E."/>
            <person name="Nordborg M."/>
            <person name="Tomkins J."/>
            <person name="Borevitz J."/>
            <person name="Derieg N."/>
            <person name="Yan J."/>
            <person name="Mihaltcheva S."/>
            <person name="Hayes R.D."/>
            <person name="Rokhsar D."/>
        </authorList>
    </citation>
    <scope>NUCLEOTIDE SEQUENCE [LARGE SCALE GENOMIC DNA]</scope>
    <source>
        <strain evidence="4">cv. Goldsmith</strain>
    </source>
</reference>
<dbReference type="FunCoup" id="A0A2G5EZ35">
    <property type="interactions" value="23"/>
</dbReference>
<accession>A0A2G5EZ35</accession>
<evidence type="ECO:0000313" key="4">
    <source>
        <dbReference type="Proteomes" id="UP000230069"/>
    </source>
</evidence>
<evidence type="ECO:0008006" key="5">
    <source>
        <dbReference type="Google" id="ProtNLM"/>
    </source>
</evidence>
<keyword evidence="2" id="KW-0472">Membrane</keyword>
<dbReference type="STRING" id="218851.A0A2G5EZ35"/>
<dbReference type="AlphaFoldDB" id="A0A2G5EZ35"/>
<keyword evidence="2" id="KW-0812">Transmembrane</keyword>
<dbReference type="Proteomes" id="UP000230069">
    <property type="component" value="Unassembled WGS sequence"/>
</dbReference>
<feature type="compositionally biased region" description="Basic residues" evidence="1">
    <location>
        <begin position="103"/>
        <end position="116"/>
    </location>
</feature>
<evidence type="ECO:0000256" key="2">
    <source>
        <dbReference type="SAM" id="Phobius"/>
    </source>
</evidence>
<gene>
    <name evidence="3" type="ORF">AQUCO_00300478v1</name>
</gene>